<sequence length="313" mass="35492">MIEDSKKVQFIRVLEPQQGQRIDNFLIRHLKGVPRSRIYRLVRRGEVRINKKRCKPAQKLEAGDEIRIPPFSGVTAVPPKKLGSGMRQLLEKSVLFENDEVLVINKPAGLAVHGGSNIRLGLIEALRQMNPQWPELELAHRLDRDTSGCILISKNTIFLRYIHRKFKEKSINKQYLALVHGKWPKGLLEVQAPLLKHGASSNEHLVYIDDSGKSSLTRFRVIRRHQDSTLVEASPVSGRKHQIRAHCKHVGHPVVGDQKYVLKGLESPLRNVKTLCLHANKITFMMPGRNKSTEVEAPIDPTMASVLDNLNKK</sequence>
<reference evidence="13" key="1">
    <citation type="submission" date="2018-05" db="EMBL/GenBank/DDBJ databases">
        <authorList>
            <person name="Lanie J.A."/>
            <person name="Ng W.-L."/>
            <person name="Kazmierczak K.M."/>
            <person name="Andrzejewski T.M."/>
            <person name="Davidsen T.M."/>
            <person name="Wayne K.J."/>
            <person name="Tettelin H."/>
            <person name="Glass J.I."/>
            <person name="Rusch D."/>
            <person name="Podicherti R."/>
            <person name="Tsui H.-C.T."/>
            <person name="Winkler M.E."/>
        </authorList>
    </citation>
    <scope>NUCLEOTIDE SEQUENCE</scope>
</reference>
<dbReference type="InterPro" id="IPR050188">
    <property type="entry name" value="RluA_PseudoU_synthase"/>
</dbReference>
<evidence type="ECO:0000256" key="5">
    <source>
        <dbReference type="ARBA" id="ARBA00017128"/>
    </source>
</evidence>
<evidence type="ECO:0000313" key="13">
    <source>
        <dbReference type="EMBL" id="SVA09266.1"/>
    </source>
</evidence>
<evidence type="ECO:0000256" key="6">
    <source>
        <dbReference type="ARBA" id="ARBA00022552"/>
    </source>
</evidence>
<evidence type="ECO:0000256" key="11">
    <source>
        <dbReference type="ARBA" id="ARBA00033053"/>
    </source>
</evidence>
<dbReference type="SUPFAM" id="SSF55120">
    <property type="entry name" value="Pseudouridine synthase"/>
    <property type="match status" value="1"/>
</dbReference>
<dbReference type="PROSITE" id="PS50889">
    <property type="entry name" value="S4"/>
    <property type="match status" value="1"/>
</dbReference>
<dbReference type="GO" id="GO:0160141">
    <property type="term" value="F:23S rRNA pseudouridine(955/2504/2580) synthase activity"/>
    <property type="evidence" value="ECO:0007669"/>
    <property type="project" value="UniProtKB-EC"/>
</dbReference>
<dbReference type="EC" id="5.4.99.24" evidence="4"/>
<dbReference type="InterPro" id="IPR006224">
    <property type="entry name" value="PsdUridine_synth_RluA-like_CS"/>
</dbReference>
<comment type="similarity">
    <text evidence="3">Belongs to the pseudouridine synthase RluA family.</text>
</comment>
<dbReference type="CDD" id="cd02869">
    <property type="entry name" value="PseudoU_synth_RluA_like"/>
    <property type="match status" value="1"/>
</dbReference>
<evidence type="ECO:0000256" key="3">
    <source>
        <dbReference type="ARBA" id="ARBA00010876"/>
    </source>
</evidence>
<dbReference type="PROSITE" id="PS01129">
    <property type="entry name" value="PSI_RLU"/>
    <property type="match status" value="1"/>
</dbReference>
<evidence type="ECO:0000256" key="9">
    <source>
        <dbReference type="ARBA" id="ARBA00030705"/>
    </source>
</evidence>
<dbReference type="NCBIfam" id="TIGR00005">
    <property type="entry name" value="rluA_subfam"/>
    <property type="match status" value="1"/>
</dbReference>
<evidence type="ECO:0000256" key="1">
    <source>
        <dbReference type="ARBA" id="ARBA00000381"/>
    </source>
</evidence>
<keyword evidence="7" id="KW-0694">RNA-binding</keyword>
<evidence type="ECO:0000259" key="12">
    <source>
        <dbReference type="SMART" id="SM00363"/>
    </source>
</evidence>
<dbReference type="SUPFAM" id="SSF55174">
    <property type="entry name" value="Alpha-L RNA-binding motif"/>
    <property type="match status" value="1"/>
</dbReference>
<accession>A0A381SZ77</accession>
<evidence type="ECO:0000256" key="10">
    <source>
        <dbReference type="ARBA" id="ARBA00031975"/>
    </source>
</evidence>
<gene>
    <name evidence="13" type="ORF">METZ01_LOCUS62120</name>
</gene>
<evidence type="ECO:0000256" key="2">
    <source>
        <dbReference type="ARBA" id="ARBA00002876"/>
    </source>
</evidence>
<dbReference type="PANTHER" id="PTHR21600">
    <property type="entry name" value="MITOCHONDRIAL RNA PSEUDOURIDINE SYNTHASE"/>
    <property type="match status" value="1"/>
</dbReference>
<dbReference type="Pfam" id="PF01479">
    <property type="entry name" value="S4"/>
    <property type="match status" value="1"/>
</dbReference>
<dbReference type="GO" id="GO:0000455">
    <property type="term" value="P:enzyme-directed rRNA pseudouridine synthesis"/>
    <property type="evidence" value="ECO:0007669"/>
    <property type="project" value="TreeGrafter"/>
</dbReference>
<dbReference type="GO" id="GO:0003723">
    <property type="term" value="F:RNA binding"/>
    <property type="evidence" value="ECO:0007669"/>
    <property type="project" value="UniProtKB-KW"/>
</dbReference>
<evidence type="ECO:0000256" key="8">
    <source>
        <dbReference type="ARBA" id="ARBA00023235"/>
    </source>
</evidence>
<dbReference type="CDD" id="cd00165">
    <property type="entry name" value="S4"/>
    <property type="match status" value="1"/>
</dbReference>
<dbReference type="EMBL" id="UINC01003790">
    <property type="protein sequence ID" value="SVA09266.1"/>
    <property type="molecule type" value="Genomic_DNA"/>
</dbReference>
<protein>
    <recommendedName>
        <fullName evidence="5">Ribosomal large subunit pseudouridine synthase C</fullName>
        <ecNumber evidence="4">5.4.99.24</ecNumber>
    </recommendedName>
    <alternativeName>
        <fullName evidence="9">23S rRNA pseudouridine(955/2504/2580) synthase</fullName>
    </alternativeName>
    <alternativeName>
        <fullName evidence="10">rRNA pseudouridylate synthase C</fullName>
    </alternativeName>
    <alternativeName>
        <fullName evidence="11">rRNA-uridine isomerase C</fullName>
    </alternativeName>
</protein>
<evidence type="ECO:0000256" key="7">
    <source>
        <dbReference type="ARBA" id="ARBA00022884"/>
    </source>
</evidence>
<keyword evidence="8" id="KW-0413">Isomerase</keyword>
<dbReference type="Gene3D" id="3.30.2350.10">
    <property type="entry name" value="Pseudouridine synthase"/>
    <property type="match status" value="1"/>
</dbReference>
<feature type="domain" description="RNA-binding S4" evidence="12">
    <location>
        <begin position="20"/>
        <end position="83"/>
    </location>
</feature>
<dbReference type="AlphaFoldDB" id="A0A381SZ77"/>
<proteinExistence type="inferred from homology"/>
<dbReference type="Pfam" id="PF00849">
    <property type="entry name" value="PseudoU_synth_2"/>
    <property type="match status" value="1"/>
</dbReference>
<dbReference type="Gene3D" id="3.10.290.10">
    <property type="entry name" value="RNA-binding S4 domain"/>
    <property type="match status" value="1"/>
</dbReference>
<dbReference type="InterPro" id="IPR006225">
    <property type="entry name" value="PsdUridine_synth_RluC/D"/>
</dbReference>
<comment type="catalytic activity">
    <reaction evidence="1">
        <text>uridine(955/2504/2580) in 23S rRNA = pseudouridine(955/2504/2580) in 23S rRNA</text>
        <dbReference type="Rhea" id="RHEA:42528"/>
        <dbReference type="Rhea" id="RHEA-COMP:10099"/>
        <dbReference type="Rhea" id="RHEA-COMP:10100"/>
        <dbReference type="ChEBI" id="CHEBI:65314"/>
        <dbReference type="ChEBI" id="CHEBI:65315"/>
        <dbReference type="EC" id="5.4.99.24"/>
    </reaction>
</comment>
<comment type="function">
    <text evidence="2">Responsible for synthesis of pseudouridine from uracil at positions 955, 2504 and 2580 in 23S ribosomal RNA.</text>
</comment>
<name>A0A381SZ77_9ZZZZ</name>
<dbReference type="InterPro" id="IPR020103">
    <property type="entry name" value="PsdUridine_synth_cat_dom_sf"/>
</dbReference>
<dbReference type="SMART" id="SM00363">
    <property type="entry name" value="S4"/>
    <property type="match status" value="1"/>
</dbReference>
<keyword evidence="6" id="KW-0698">rRNA processing</keyword>
<organism evidence="13">
    <name type="scientific">marine metagenome</name>
    <dbReference type="NCBI Taxonomy" id="408172"/>
    <lineage>
        <taxon>unclassified sequences</taxon>
        <taxon>metagenomes</taxon>
        <taxon>ecological metagenomes</taxon>
    </lineage>
</organism>
<dbReference type="InterPro" id="IPR002942">
    <property type="entry name" value="S4_RNA-bd"/>
</dbReference>
<dbReference type="PANTHER" id="PTHR21600:SF92">
    <property type="entry name" value="RIBOSOMAL LARGE SUBUNIT PSEUDOURIDINE SYNTHASE C"/>
    <property type="match status" value="1"/>
</dbReference>
<dbReference type="InterPro" id="IPR036986">
    <property type="entry name" value="S4_RNA-bd_sf"/>
</dbReference>
<dbReference type="InterPro" id="IPR006145">
    <property type="entry name" value="PsdUridine_synth_RsuA/RluA"/>
</dbReference>
<evidence type="ECO:0000256" key="4">
    <source>
        <dbReference type="ARBA" id="ARBA00012785"/>
    </source>
</evidence>